<evidence type="ECO:0000256" key="1">
    <source>
        <dbReference type="SAM" id="MobiDB-lite"/>
    </source>
</evidence>
<evidence type="ECO:0000313" key="3">
    <source>
        <dbReference type="Proteomes" id="UP000253551"/>
    </source>
</evidence>
<feature type="region of interest" description="Disordered" evidence="1">
    <location>
        <begin position="183"/>
        <end position="204"/>
    </location>
</feature>
<dbReference type="Proteomes" id="UP000253551">
    <property type="component" value="Unassembled WGS sequence"/>
</dbReference>
<sequence>ISRQNNPTLRKRPPYTFLENWLIHSLFSKSQQILLRFPVIHPKVMIAEGDFIYTPHQMINDGHSNNDMNSSGYDYYSNDYRNDEDDDEYYDDDTFIIGDEGIIVMSAPDTPPEMPVVTMDENAWMGHSKYNRNGSTLHVVNPDLNEEEDRQPKKRQFGLSMSPEIIHMYRSADQKQMKTFCEDPKNRDQTDESDSQSLTLKNIDRPMTSKSYQSLSDMILDEDEGSVCSQQMSSNTTTTSYGTLLHRLPRQARMAQVSISFVNATWTAMDIAQYYHEDESEKNFLGLASCVLKIWKELILGVGSMLDWRS</sequence>
<dbReference type="STRING" id="4846.A0A367IMJ6"/>
<dbReference type="AlphaFoldDB" id="A0A367IMJ6"/>
<accession>A0A367IMJ6</accession>
<dbReference type="EMBL" id="PJQM01007042">
    <property type="protein sequence ID" value="RCH78721.1"/>
    <property type="molecule type" value="Genomic_DNA"/>
</dbReference>
<evidence type="ECO:0000313" key="2">
    <source>
        <dbReference type="EMBL" id="RCH78721.1"/>
    </source>
</evidence>
<name>A0A367IMJ6_RHIST</name>
<keyword evidence="3" id="KW-1185">Reference proteome</keyword>
<protein>
    <submittedName>
        <fullName evidence="2">Uncharacterized protein</fullName>
    </submittedName>
</protein>
<organism evidence="2 3">
    <name type="scientific">Rhizopus stolonifer</name>
    <name type="common">Rhizopus nigricans</name>
    <dbReference type="NCBI Taxonomy" id="4846"/>
    <lineage>
        <taxon>Eukaryota</taxon>
        <taxon>Fungi</taxon>
        <taxon>Fungi incertae sedis</taxon>
        <taxon>Mucoromycota</taxon>
        <taxon>Mucoromycotina</taxon>
        <taxon>Mucoromycetes</taxon>
        <taxon>Mucorales</taxon>
        <taxon>Mucorineae</taxon>
        <taxon>Rhizopodaceae</taxon>
        <taxon>Rhizopus</taxon>
    </lineage>
</organism>
<feature type="non-terminal residue" evidence="2">
    <location>
        <position position="1"/>
    </location>
</feature>
<reference evidence="2 3" key="1">
    <citation type="journal article" date="2018" name="G3 (Bethesda)">
        <title>Phylogenetic and Phylogenomic Definition of Rhizopus Species.</title>
        <authorList>
            <person name="Gryganskyi A.P."/>
            <person name="Golan J."/>
            <person name="Dolatabadi S."/>
            <person name="Mondo S."/>
            <person name="Robb S."/>
            <person name="Idnurm A."/>
            <person name="Muszewska A."/>
            <person name="Steczkiewicz K."/>
            <person name="Masonjones S."/>
            <person name="Liao H.L."/>
            <person name="Gajdeczka M.T."/>
            <person name="Anike F."/>
            <person name="Vuek A."/>
            <person name="Anishchenko I.M."/>
            <person name="Voigt K."/>
            <person name="de Hoog G.S."/>
            <person name="Smith M.E."/>
            <person name="Heitman J."/>
            <person name="Vilgalys R."/>
            <person name="Stajich J.E."/>
        </authorList>
    </citation>
    <scope>NUCLEOTIDE SEQUENCE [LARGE SCALE GENOMIC DNA]</scope>
    <source>
        <strain evidence="2 3">LSU 92-RS-03</strain>
    </source>
</reference>
<proteinExistence type="predicted"/>
<gene>
    <name evidence="2" type="ORF">CU098_004645</name>
</gene>
<comment type="caution">
    <text evidence="2">The sequence shown here is derived from an EMBL/GenBank/DDBJ whole genome shotgun (WGS) entry which is preliminary data.</text>
</comment>
<feature type="non-terminal residue" evidence="2">
    <location>
        <position position="310"/>
    </location>
</feature>
<dbReference type="OrthoDB" id="2280816at2759"/>